<keyword evidence="2" id="KW-0805">Transcription regulation</keyword>
<dbReference type="InterPro" id="IPR036388">
    <property type="entry name" value="WH-like_DNA-bd_sf"/>
</dbReference>
<comment type="similarity">
    <text evidence="1">Belongs to the LysR transcriptional regulatory family.</text>
</comment>
<dbReference type="SUPFAM" id="SSF53850">
    <property type="entry name" value="Periplasmic binding protein-like II"/>
    <property type="match status" value="1"/>
</dbReference>
<dbReference type="RefSeq" id="WP_069786573.1">
    <property type="nucleotide sequence ID" value="NZ_FNOX01000012.1"/>
</dbReference>
<feature type="domain" description="HTH lysR-type" evidence="5">
    <location>
        <begin position="1"/>
        <end position="57"/>
    </location>
</feature>
<gene>
    <name evidence="6" type="ORF">SAMN05216247_11288</name>
</gene>
<protein>
    <submittedName>
        <fullName evidence="6">DNA-binding transcriptional regulator, LysR family</fullName>
    </submittedName>
</protein>
<dbReference type="SUPFAM" id="SSF46785">
    <property type="entry name" value="Winged helix' DNA-binding domain"/>
    <property type="match status" value="1"/>
</dbReference>
<accession>A0A1H3TYF5</accession>
<dbReference type="PROSITE" id="PS50931">
    <property type="entry name" value="HTH_LYSR"/>
    <property type="match status" value="1"/>
</dbReference>
<dbReference type="Gene3D" id="3.40.190.290">
    <property type="match status" value="1"/>
</dbReference>
<evidence type="ECO:0000256" key="3">
    <source>
        <dbReference type="ARBA" id="ARBA00023125"/>
    </source>
</evidence>
<dbReference type="PANTHER" id="PTHR30126">
    <property type="entry name" value="HTH-TYPE TRANSCRIPTIONAL REGULATOR"/>
    <property type="match status" value="1"/>
</dbReference>
<evidence type="ECO:0000313" key="6">
    <source>
        <dbReference type="EMBL" id="SDZ54705.1"/>
    </source>
</evidence>
<dbReference type="EMBL" id="FNOX01000012">
    <property type="protein sequence ID" value="SDZ54705.1"/>
    <property type="molecule type" value="Genomic_DNA"/>
</dbReference>
<organism evidence="6 7">
    <name type="scientific">Pseudomonas salomonii</name>
    <dbReference type="NCBI Taxonomy" id="191391"/>
    <lineage>
        <taxon>Bacteria</taxon>
        <taxon>Pseudomonadati</taxon>
        <taxon>Pseudomonadota</taxon>
        <taxon>Gammaproteobacteria</taxon>
        <taxon>Pseudomonadales</taxon>
        <taxon>Pseudomonadaceae</taxon>
        <taxon>Pseudomonas</taxon>
    </lineage>
</organism>
<keyword evidence="3 6" id="KW-0238">DNA-binding</keyword>
<dbReference type="InterPro" id="IPR000847">
    <property type="entry name" value="LysR_HTH_N"/>
</dbReference>
<dbReference type="FunFam" id="1.10.10.10:FF:000001">
    <property type="entry name" value="LysR family transcriptional regulator"/>
    <property type="match status" value="1"/>
</dbReference>
<dbReference type="GO" id="GO:0003700">
    <property type="term" value="F:DNA-binding transcription factor activity"/>
    <property type="evidence" value="ECO:0007669"/>
    <property type="project" value="InterPro"/>
</dbReference>
<keyword evidence="4" id="KW-0804">Transcription</keyword>
<name>A0A1H3TYF5_9PSED</name>
<dbReference type="Proteomes" id="UP000182902">
    <property type="component" value="Unassembled WGS sequence"/>
</dbReference>
<evidence type="ECO:0000259" key="5">
    <source>
        <dbReference type="PROSITE" id="PS50931"/>
    </source>
</evidence>
<dbReference type="InterPro" id="IPR036390">
    <property type="entry name" value="WH_DNA-bd_sf"/>
</dbReference>
<dbReference type="Pfam" id="PF00126">
    <property type="entry name" value="HTH_1"/>
    <property type="match status" value="1"/>
</dbReference>
<evidence type="ECO:0000313" key="7">
    <source>
        <dbReference type="Proteomes" id="UP000182902"/>
    </source>
</evidence>
<sequence length="291" mass="31903">MIRELRTFVSAARRGTFAAAGQQVGLTQSAVSAQIKHLEAALGVKLFDRTGRSATLNAAGQRAVPLAEEILDIFSRMGAPDSANNFHGSLRIGAIGSVQTGLLPQALVALKRRAPFIEVSLVPGVSLNLLSQVDAGELDLAIMIHPPFNLPKDLNIEVIAREPFVLITAKDVQGDDPLQILREQPFVRYDRGSFGGRQVTQFLKEHKIQARQALELDELDAIVKMVRSGLGVSLVPLAGLWLEHGSDVRVLRLDTLTFYREIVLLTKYTQRQLPLFELFRACVIEVLGAPK</sequence>
<dbReference type="AlphaFoldDB" id="A0A1H3TYF5"/>
<reference evidence="6 7" key="1">
    <citation type="submission" date="2016-10" db="EMBL/GenBank/DDBJ databases">
        <authorList>
            <person name="de Groot N.N."/>
        </authorList>
    </citation>
    <scope>NUCLEOTIDE SEQUENCE [LARGE SCALE GENOMIC DNA]</scope>
    <source>
        <strain evidence="6 7">ICMP 14252</strain>
    </source>
</reference>
<dbReference type="GO" id="GO:0000976">
    <property type="term" value="F:transcription cis-regulatory region binding"/>
    <property type="evidence" value="ECO:0007669"/>
    <property type="project" value="TreeGrafter"/>
</dbReference>
<evidence type="ECO:0000256" key="1">
    <source>
        <dbReference type="ARBA" id="ARBA00009437"/>
    </source>
</evidence>
<proteinExistence type="inferred from homology"/>
<dbReference type="InterPro" id="IPR005119">
    <property type="entry name" value="LysR_subst-bd"/>
</dbReference>
<evidence type="ECO:0000256" key="2">
    <source>
        <dbReference type="ARBA" id="ARBA00023015"/>
    </source>
</evidence>
<dbReference type="Pfam" id="PF03466">
    <property type="entry name" value="LysR_substrate"/>
    <property type="match status" value="1"/>
</dbReference>
<dbReference type="PANTHER" id="PTHR30126:SF94">
    <property type="entry name" value="LYSR FAMILY TRANSCRIPTIONAL REGULATOR"/>
    <property type="match status" value="1"/>
</dbReference>
<dbReference type="Gene3D" id="1.10.10.10">
    <property type="entry name" value="Winged helix-like DNA-binding domain superfamily/Winged helix DNA-binding domain"/>
    <property type="match status" value="1"/>
</dbReference>
<evidence type="ECO:0000256" key="4">
    <source>
        <dbReference type="ARBA" id="ARBA00023163"/>
    </source>
</evidence>
<dbReference type="PRINTS" id="PR00039">
    <property type="entry name" value="HTHLYSR"/>
</dbReference>
<dbReference type="CDD" id="cd08427">
    <property type="entry name" value="PBP2_LTTR_like_2"/>
    <property type="match status" value="1"/>
</dbReference>